<gene>
    <name evidence="13" type="primary">20202316</name>
    <name evidence="12" type="ORF">HELRODRAFT_168357</name>
</gene>
<evidence type="ECO:0000256" key="6">
    <source>
        <dbReference type="ARBA" id="ARBA00023053"/>
    </source>
</evidence>
<reference evidence="13" key="3">
    <citation type="submission" date="2015-06" db="UniProtKB">
        <authorList>
            <consortium name="EnsemblMetazoa"/>
        </authorList>
    </citation>
    <scope>IDENTIFICATION</scope>
</reference>
<keyword evidence="8" id="KW-0472">Membrane</keyword>
<dbReference type="PANTHER" id="PTHR11690:SF248">
    <property type="entry name" value="PICKPOCKET 17, ISOFORM A"/>
    <property type="match status" value="1"/>
</dbReference>
<dbReference type="CTD" id="20202316"/>
<dbReference type="Gene3D" id="1.10.287.770">
    <property type="entry name" value="YojJ-like"/>
    <property type="match status" value="1"/>
</dbReference>
<dbReference type="AlphaFoldDB" id="T1F0G6"/>
<comment type="similarity">
    <text evidence="11">Belongs to the amiloride-sensitive sodium channel (TC 1.A.6) family.</text>
</comment>
<dbReference type="KEGG" id="hro:HELRODRAFT_168357"/>
<evidence type="ECO:0000256" key="5">
    <source>
        <dbReference type="ARBA" id="ARBA00022989"/>
    </source>
</evidence>
<keyword evidence="2 11" id="KW-0813">Transport</keyword>
<evidence type="ECO:0000256" key="9">
    <source>
        <dbReference type="ARBA" id="ARBA00023201"/>
    </source>
</evidence>
<evidence type="ECO:0000256" key="1">
    <source>
        <dbReference type="ARBA" id="ARBA00004141"/>
    </source>
</evidence>
<proteinExistence type="inferred from homology"/>
<dbReference type="InParanoid" id="T1F0G6"/>
<keyword evidence="7 11" id="KW-0406">Ion transport</keyword>
<reference evidence="12 14" key="2">
    <citation type="journal article" date="2013" name="Nature">
        <title>Insights into bilaterian evolution from three spiralian genomes.</title>
        <authorList>
            <person name="Simakov O."/>
            <person name="Marletaz F."/>
            <person name="Cho S.J."/>
            <person name="Edsinger-Gonzales E."/>
            <person name="Havlak P."/>
            <person name="Hellsten U."/>
            <person name="Kuo D.H."/>
            <person name="Larsson T."/>
            <person name="Lv J."/>
            <person name="Arendt D."/>
            <person name="Savage R."/>
            <person name="Osoegawa K."/>
            <person name="de Jong P."/>
            <person name="Grimwood J."/>
            <person name="Chapman J.A."/>
            <person name="Shapiro H."/>
            <person name="Aerts A."/>
            <person name="Otillar R.P."/>
            <person name="Terry A.Y."/>
            <person name="Boore J.L."/>
            <person name="Grigoriev I.V."/>
            <person name="Lindberg D.R."/>
            <person name="Seaver E.C."/>
            <person name="Weisblat D.A."/>
            <person name="Putnam N.H."/>
            <person name="Rokhsar D.S."/>
        </authorList>
    </citation>
    <scope>NUCLEOTIDE SEQUENCE</scope>
</reference>
<keyword evidence="4 11" id="KW-0812">Transmembrane</keyword>
<dbReference type="OrthoDB" id="6021021at2759"/>
<name>T1F0G6_HELRO</name>
<comment type="subcellular location">
    <subcellularLocation>
        <location evidence="1">Membrane</location>
        <topology evidence="1">Multi-pass membrane protein</topology>
    </subcellularLocation>
</comment>
<dbReference type="EMBL" id="AMQM01002955">
    <property type="status" value="NOT_ANNOTATED_CDS"/>
    <property type="molecule type" value="Genomic_DNA"/>
</dbReference>
<sequence length="587" mass="66479">MLQSCQMFNPNDYDESFYRSGFILNGNNNNVGSNQTVKFQQKNEIVKIWSHFASLTTSHGIPHIDHARGVKFLKYGVDVKFSVEQANPMTFPAVTVCNNNPIKKSSVAGIQRLNNSIISYNNDIESLICSNNISYLSKQPVNAPNSSKCIVSSGSSEDGKQEKIDFKMRKIVQEIYYEMRSTDIYSKGHIIDDLVVDCRFSGKYCFGDFTTMYNIRYGNCYTFNAAEEGKPLKTINYPGPNNGLSIIFNVEQDEYIGEVTQYAGLRVVVHDPKKMPFPDDEGILVPPNALTHIGVQLETVSRLNESYGKCNSNDNPIKTNYQLTYNKSYCQKGCEYTCLGKEVIDRCKCKAVKYAVFPANEDPIRTCQSQNKSDEECMAEVTQSSENGSSQCNNDCPKPCQENIYVISISTSMWPSENYKATLMKILEKHHDIFPRELNDSDYFIDSNYGRLVVYYSTLAYTQTSETPSYELKQFLSDIGGILGLYIGFSVLTFVEFIELIYDICLSMFTGGCSRKKYKIFHKKFDNSSFDYNYDNNGITNNNNNKIDNLNKVKNDTSNATNCNKIYKNIDEICDGFTVNIGTVDVD</sequence>
<keyword evidence="14" id="KW-1185">Reference proteome</keyword>
<reference evidence="14" key="1">
    <citation type="submission" date="2012-12" db="EMBL/GenBank/DDBJ databases">
        <authorList>
            <person name="Hellsten U."/>
            <person name="Grimwood J."/>
            <person name="Chapman J.A."/>
            <person name="Shapiro H."/>
            <person name="Aerts A."/>
            <person name="Otillar R.P."/>
            <person name="Terry A.Y."/>
            <person name="Boore J.L."/>
            <person name="Simakov O."/>
            <person name="Marletaz F."/>
            <person name="Cho S.-J."/>
            <person name="Edsinger-Gonzales E."/>
            <person name="Havlak P."/>
            <person name="Kuo D.-H."/>
            <person name="Larsson T."/>
            <person name="Lv J."/>
            <person name="Arendt D."/>
            <person name="Savage R."/>
            <person name="Osoegawa K."/>
            <person name="de Jong P."/>
            <person name="Lindberg D.R."/>
            <person name="Seaver E.C."/>
            <person name="Weisblat D.A."/>
            <person name="Putnam N.H."/>
            <person name="Grigoriev I.V."/>
            <person name="Rokhsar D.S."/>
        </authorList>
    </citation>
    <scope>NUCLEOTIDE SEQUENCE</scope>
</reference>
<dbReference type="PANTHER" id="PTHR11690">
    <property type="entry name" value="AMILORIDE-SENSITIVE SODIUM CHANNEL-RELATED"/>
    <property type="match status" value="1"/>
</dbReference>
<keyword evidence="10 11" id="KW-0407">Ion channel</keyword>
<keyword evidence="6" id="KW-0915">Sodium</keyword>
<protein>
    <submittedName>
        <fullName evidence="12 13">Uncharacterized protein</fullName>
    </submittedName>
</protein>
<dbReference type="EnsemblMetazoa" id="HelroT168357">
    <property type="protein sequence ID" value="HelroP168357"/>
    <property type="gene ID" value="HelroG168357"/>
</dbReference>
<dbReference type="EMBL" id="KB095959">
    <property type="protein sequence ID" value="ESO09376.1"/>
    <property type="molecule type" value="Genomic_DNA"/>
</dbReference>
<evidence type="ECO:0000256" key="7">
    <source>
        <dbReference type="ARBA" id="ARBA00023065"/>
    </source>
</evidence>
<dbReference type="GO" id="GO:0035725">
    <property type="term" value="P:sodium ion transmembrane transport"/>
    <property type="evidence" value="ECO:0000318"/>
    <property type="project" value="GO_Central"/>
</dbReference>
<dbReference type="eggNOG" id="KOG4294">
    <property type="taxonomic scope" value="Eukaryota"/>
</dbReference>
<keyword evidence="5" id="KW-1133">Transmembrane helix</keyword>
<dbReference type="Proteomes" id="UP000015101">
    <property type="component" value="Unassembled WGS sequence"/>
</dbReference>
<evidence type="ECO:0000313" key="12">
    <source>
        <dbReference type="EMBL" id="ESO09376.1"/>
    </source>
</evidence>
<evidence type="ECO:0000256" key="11">
    <source>
        <dbReference type="RuleBase" id="RU000679"/>
    </source>
</evidence>
<evidence type="ECO:0000256" key="8">
    <source>
        <dbReference type="ARBA" id="ARBA00023136"/>
    </source>
</evidence>
<dbReference type="GeneID" id="20202316"/>
<accession>T1F0G6</accession>
<organism evidence="13 14">
    <name type="scientific">Helobdella robusta</name>
    <name type="common">Californian leech</name>
    <dbReference type="NCBI Taxonomy" id="6412"/>
    <lineage>
        <taxon>Eukaryota</taxon>
        <taxon>Metazoa</taxon>
        <taxon>Spiralia</taxon>
        <taxon>Lophotrochozoa</taxon>
        <taxon>Annelida</taxon>
        <taxon>Clitellata</taxon>
        <taxon>Hirudinea</taxon>
        <taxon>Rhynchobdellida</taxon>
        <taxon>Glossiphoniidae</taxon>
        <taxon>Helobdella</taxon>
    </lineage>
</organism>
<evidence type="ECO:0000313" key="14">
    <source>
        <dbReference type="Proteomes" id="UP000015101"/>
    </source>
</evidence>
<dbReference type="Pfam" id="PF00858">
    <property type="entry name" value="ASC"/>
    <property type="match status" value="1"/>
</dbReference>
<keyword evidence="9 11" id="KW-0739">Sodium transport</keyword>
<evidence type="ECO:0000256" key="4">
    <source>
        <dbReference type="ARBA" id="ARBA00022692"/>
    </source>
</evidence>
<evidence type="ECO:0000256" key="3">
    <source>
        <dbReference type="ARBA" id="ARBA00022461"/>
    </source>
</evidence>
<evidence type="ECO:0000256" key="2">
    <source>
        <dbReference type="ARBA" id="ARBA00022448"/>
    </source>
</evidence>
<dbReference type="GO" id="GO:0005886">
    <property type="term" value="C:plasma membrane"/>
    <property type="evidence" value="ECO:0000318"/>
    <property type="project" value="GO_Central"/>
</dbReference>
<evidence type="ECO:0000256" key="10">
    <source>
        <dbReference type="ARBA" id="ARBA00023303"/>
    </source>
</evidence>
<dbReference type="GO" id="GO:0015280">
    <property type="term" value="F:ligand-gated sodium channel activity"/>
    <property type="evidence" value="ECO:0000318"/>
    <property type="project" value="GO_Central"/>
</dbReference>
<dbReference type="HOGENOM" id="CLU_020415_3_1_1"/>
<evidence type="ECO:0000313" key="13">
    <source>
        <dbReference type="EnsemblMetazoa" id="HelroP168357"/>
    </source>
</evidence>
<dbReference type="Gene3D" id="2.60.470.10">
    <property type="entry name" value="Acid-sensing ion channels like domains"/>
    <property type="match status" value="1"/>
</dbReference>
<dbReference type="PRINTS" id="PR01078">
    <property type="entry name" value="AMINACHANNEL"/>
</dbReference>
<keyword evidence="3 11" id="KW-0894">Sodium channel</keyword>
<dbReference type="RefSeq" id="XP_009012469.1">
    <property type="nucleotide sequence ID" value="XM_009014221.1"/>
</dbReference>
<dbReference type="OMA" id="YYEMELA"/>
<dbReference type="InterPro" id="IPR001873">
    <property type="entry name" value="ENaC"/>
</dbReference>